<dbReference type="CDD" id="cd09025">
    <property type="entry name" value="Aldose_epim_Slr1438"/>
    <property type="match status" value="1"/>
</dbReference>
<evidence type="ECO:0000313" key="1">
    <source>
        <dbReference type="EMBL" id="MBT9312403.1"/>
    </source>
</evidence>
<organism evidence="1 2">
    <name type="scientific">Leptothoe kymatousa TAU-MAC 1615</name>
    <dbReference type="NCBI Taxonomy" id="2364775"/>
    <lineage>
        <taxon>Bacteria</taxon>
        <taxon>Bacillati</taxon>
        <taxon>Cyanobacteriota</taxon>
        <taxon>Cyanophyceae</taxon>
        <taxon>Nodosilineales</taxon>
        <taxon>Cymatolegaceae</taxon>
        <taxon>Leptothoe</taxon>
        <taxon>Leptothoe kymatousa</taxon>
    </lineage>
</organism>
<dbReference type="InterPro" id="IPR014718">
    <property type="entry name" value="GH-type_carb-bd"/>
</dbReference>
<dbReference type="Gene3D" id="2.70.98.10">
    <property type="match status" value="1"/>
</dbReference>
<dbReference type="RefSeq" id="WP_215618300.1">
    <property type="nucleotide sequence ID" value="NZ_JADOER010000008.1"/>
</dbReference>
<evidence type="ECO:0000313" key="2">
    <source>
        <dbReference type="Proteomes" id="UP001196661"/>
    </source>
</evidence>
<keyword evidence="2" id="KW-1185">Reference proteome</keyword>
<comment type="caution">
    <text evidence="1">The sequence shown here is derived from an EMBL/GenBank/DDBJ whole genome shotgun (WGS) entry which is preliminary data.</text>
</comment>
<gene>
    <name evidence="1" type="ORF">IXB28_09315</name>
</gene>
<dbReference type="InterPro" id="IPR008183">
    <property type="entry name" value="Aldose_1/G6P_1-epimerase"/>
</dbReference>
<reference evidence="1 2" key="1">
    <citation type="journal article" date="2021" name="Mar. Drugs">
        <title>Genome Reduction and Secondary Metabolism of the Marine Sponge-Associated Cyanobacterium Leptothoe.</title>
        <authorList>
            <person name="Konstantinou D."/>
            <person name="Popin R.V."/>
            <person name="Fewer D.P."/>
            <person name="Sivonen K."/>
            <person name="Gkelis S."/>
        </authorList>
    </citation>
    <scope>NUCLEOTIDE SEQUENCE [LARGE SCALE GENOMIC DNA]</scope>
    <source>
        <strain evidence="1 2">TAU-MAC 1615</strain>
    </source>
</reference>
<dbReference type="SUPFAM" id="SSF74650">
    <property type="entry name" value="Galactose mutarotase-like"/>
    <property type="match status" value="1"/>
</dbReference>
<dbReference type="Proteomes" id="UP001196661">
    <property type="component" value="Unassembled WGS sequence"/>
</dbReference>
<dbReference type="InterPro" id="IPR011013">
    <property type="entry name" value="Gal_mutarotase_sf_dom"/>
</dbReference>
<protein>
    <submittedName>
        <fullName evidence="1">Aldose epimerase</fullName>
    </submittedName>
</protein>
<dbReference type="PANTHER" id="PTHR11122:SF13">
    <property type="entry name" value="GLUCOSE-6-PHOSPHATE 1-EPIMERASE"/>
    <property type="match status" value="1"/>
</dbReference>
<proteinExistence type="predicted"/>
<dbReference type="PANTHER" id="PTHR11122">
    <property type="entry name" value="APOSPORY-ASSOCIATED PROTEIN C-RELATED"/>
    <property type="match status" value="1"/>
</dbReference>
<dbReference type="EMBL" id="JADOER010000008">
    <property type="protein sequence ID" value="MBT9312403.1"/>
    <property type="molecule type" value="Genomic_DNA"/>
</dbReference>
<name>A0ABS5Y4H2_9CYAN</name>
<sequence>MSTITTENQQHLAYILADGDSQVSVVPERGGIVTSWKINGKEVFYLDAERFKDPSLSVRGGIPLLFPICGNLVDDAYSFKGETYPMKQHGFGRTLPWEVTQQSTEDGASITITLKSSEETRAVYPFDFQLDYIYTLKGNTLEQRFRHTNLSEKTMPFSTGTHPYFQVADKTKLVFDIPSTDYKIKGGKEVFAFNGKFDFDQEEIDFAFINLEGQTATVKDGDSTLTISYDENYSTLVFWTVKGKNFYCMEPWSGPRNAMNTGDFLLTAAPQQTVETVISMTMS</sequence>
<accession>A0ABS5Y4H2</accession>
<dbReference type="Pfam" id="PF01263">
    <property type="entry name" value="Aldose_epim"/>
    <property type="match status" value="1"/>
</dbReference>